<protein>
    <submittedName>
        <fullName evidence="2">Uncharacterized protein</fullName>
    </submittedName>
</protein>
<name>L8GSJ5_ACACF</name>
<dbReference type="PANTHER" id="PTHR43737">
    <property type="entry name" value="BLL7424 PROTEIN"/>
    <property type="match status" value="1"/>
</dbReference>
<feature type="transmembrane region" description="Helical" evidence="1">
    <location>
        <begin position="12"/>
        <end position="41"/>
    </location>
</feature>
<evidence type="ECO:0000313" key="2">
    <source>
        <dbReference type="EMBL" id="ELR15975.1"/>
    </source>
</evidence>
<dbReference type="EMBL" id="KB008011">
    <property type="protein sequence ID" value="ELR15975.1"/>
    <property type="molecule type" value="Genomic_DNA"/>
</dbReference>
<sequence>MELPVILTTRTGKLVVIASVAAAAAAAVVLTAVLLGVLLTLPSDNAYLPQSGKHEMLVAQKDGAYRKNGQPVILARSYGGNPWEAVPDLDRQPVDIQCNDDNQCTMQTDVDYNVVSVVVPEELRNMTALHLAARLHQQATFGANLATLARVTEVYGTNYGNWIRDQMRLTPTLLRSYYRDRANARPGMFDVGQKTAPCDMGSRWHRYMITSNPSPRYMKEVVRAFRTGAYRGVEFSGRYGDLAATIYAILMDHEARSPIVEADPTFGMYRDPLVKLLHLMRSLDYQSPKQREVAFADLDDRLGVQPFSAPSVFGFYLPEFRPAGPADEHGLVGPQLQLATTPNLIGFLNGLTSLIDHGLTSCENGLGVYGPSRRCVATGPHPTADGSLTYTMPINGTVNDLVDELSLALTAGRLHRSTRETLVREYLSVLGPNVTVNTTAAALRHALKVLVTSAEFQTTSFNSISNKPRLEPAPVASSGRAFKAIVVVFEMGGADSFNKLVPHSDCTGKDLYAEYATVRAGAALDKTLLRPVSVPAGQQPCTVFGVHPAMSNLSKLYSDGDALTERGP</sequence>
<evidence type="ECO:0000256" key="1">
    <source>
        <dbReference type="SAM" id="Phobius"/>
    </source>
</evidence>
<keyword evidence="1" id="KW-0472">Membrane</keyword>
<proteinExistence type="predicted"/>
<dbReference type="OrthoDB" id="411021at2759"/>
<dbReference type="AlphaFoldDB" id="L8GSJ5"/>
<keyword evidence="3" id="KW-1185">Reference proteome</keyword>
<dbReference type="InterPro" id="IPR014917">
    <property type="entry name" value="DUF1800"/>
</dbReference>
<keyword evidence="1" id="KW-0812">Transmembrane</keyword>
<evidence type="ECO:0000313" key="3">
    <source>
        <dbReference type="Proteomes" id="UP000011083"/>
    </source>
</evidence>
<keyword evidence="1" id="KW-1133">Transmembrane helix</keyword>
<organism evidence="2 3">
    <name type="scientific">Acanthamoeba castellanii (strain ATCC 30010 / Neff)</name>
    <dbReference type="NCBI Taxonomy" id="1257118"/>
    <lineage>
        <taxon>Eukaryota</taxon>
        <taxon>Amoebozoa</taxon>
        <taxon>Discosea</taxon>
        <taxon>Longamoebia</taxon>
        <taxon>Centramoebida</taxon>
        <taxon>Acanthamoebidae</taxon>
        <taxon>Acanthamoeba</taxon>
    </lineage>
</organism>
<dbReference type="Proteomes" id="UP000011083">
    <property type="component" value="Unassembled WGS sequence"/>
</dbReference>
<reference evidence="2 3" key="1">
    <citation type="journal article" date="2013" name="Genome Biol.">
        <title>Genome of Acanthamoeba castellanii highlights extensive lateral gene transfer and early evolution of tyrosine kinase signaling.</title>
        <authorList>
            <person name="Clarke M."/>
            <person name="Lohan A.J."/>
            <person name="Liu B."/>
            <person name="Lagkouvardos I."/>
            <person name="Roy S."/>
            <person name="Zafar N."/>
            <person name="Bertelli C."/>
            <person name="Schilde C."/>
            <person name="Kianianmomeni A."/>
            <person name="Burglin T.R."/>
            <person name="Frech C."/>
            <person name="Turcotte B."/>
            <person name="Kopec K.O."/>
            <person name="Synnott J.M."/>
            <person name="Choo C."/>
            <person name="Paponov I."/>
            <person name="Finkler A."/>
            <person name="Soon Heng Tan C."/>
            <person name="Hutchins A.P."/>
            <person name="Weinmeier T."/>
            <person name="Rattei T."/>
            <person name="Chu J.S."/>
            <person name="Gimenez G."/>
            <person name="Irimia M."/>
            <person name="Rigden D.J."/>
            <person name="Fitzpatrick D.A."/>
            <person name="Lorenzo-Morales J."/>
            <person name="Bateman A."/>
            <person name="Chiu C.H."/>
            <person name="Tang P."/>
            <person name="Hegemann P."/>
            <person name="Fromm H."/>
            <person name="Raoult D."/>
            <person name="Greub G."/>
            <person name="Miranda-Saavedra D."/>
            <person name="Chen N."/>
            <person name="Nash P."/>
            <person name="Ginger M.L."/>
            <person name="Horn M."/>
            <person name="Schaap P."/>
            <person name="Caler L."/>
            <person name="Loftus B."/>
        </authorList>
    </citation>
    <scope>NUCLEOTIDE SEQUENCE [LARGE SCALE GENOMIC DNA]</scope>
    <source>
        <strain evidence="2 3">Neff</strain>
    </source>
</reference>
<dbReference type="RefSeq" id="XP_004337988.1">
    <property type="nucleotide sequence ID" value="XM_004337940.1"/>
</dbReference>
<gene>
    <name evidence="2" type="ORF">ACA1_003000</name>
</gene>
<dbReference type="VEuPathDB" id="AmoebaDB:ACA1_003000"/>
<dbReference type="KEGG" id="acan:ACA1_003000"/>
<dbReference type="Pfam" id="PF08811">
    <property type="entry name" value="DUF1800"/>
    <property type="match status" value="1"/>
</dbReference>
<accession>L8GSJ5</accession>
<dbReference type="PANTHER" id="PTHR43737:SF1">
    <property type="entry name" value="DUF1501 DOMAIN-CONTAINING PROTEIN"/>
    <property type="match status" value="1"/>
</dbReference>
<dbReference type="GeneID" id="14916645"/>